<keyword evidence="4 6" id="KW-1133">Transmembrane helix</keyword>
<feature type="transmembrane region" description="Helical" evidence="6">
    <location>
        <begin position="132"/>
        <end position="152"/>
    </location>
</feature>
<dbReference type="GO" id="GO:0048280">
    <property type="term" value="P:vesicle fusion with Golgi apparatus"/>
    <property type="evidence" value="ECO:0007669"/>
    <property type="project" value="TreeGrafter"/>
</dbReference>
<dbReference type="PANTHER" id="PTHR21236:SF2">
    <property type="entry name" value="PROTEIN YIPF"/>
    <property type="match status" value="1"/>
</dbReference>
<dbReference type="InterPro" id="IPR006977">
    <property type="entry name" value="Yip1_dom"/>
</dbReference>
<evidence type="ECO:0000313" key="9">
    <source>
        <dbReference type="Proteomes" id="UP000011083"/>
    </source>
</evidence>
<accession>L8HDR6</accession>
<comment type="subcellular location">
    <subcellularLocation>
        <location evidence="6">Golgi apparatus membrane</location>
        <topology evidence="6">Multi-pass membrane protein</topology>
    </subcellularLocation>
    <subcellularLocation>
        <location evidence="1">Membrane</location>
        <topology evidence="1">Multi-pass membrane protein</topology>
    </subcellularLocation>
</comment>
<evidence type="ECO:0000256" key="5">
    <source>
        <dbReference type="ARBA" id="ARBA00023136"/>
    </source>
</evidence>
<evidence type="ECO:0000256" key="6">
    <source>
        <dbReference type="RuleBase" id="RU361264"/>
    </source>
</evidence>
<comment type="similarity">
    <text evidence="2 6">Belongs to the YIP1 family.</text>
</comment>
<feature type="transmembrane region" description="Helical" evidence="6">
    <location>
        <begin position="188"/>
        <end position="212"/>
    </location>
</feature>
<proteinExistence type="inferred from homology"/>
<evidence type="ECO:0000256" key="2">
    <source>
        <dbReference type="ARBA" id="ARBA00010596"/>
    </source>
</evidence>
<evidence type="ECO:0000259" key="7">
    <source>
        <dbReference type="Pfam" id="PF04893"/>
    </source>
</evidence>
<dbReference type="OMA" id="HIRAKSM"/>
<feature type="transmembrane region" description="Helical" evidence="6">
    <location>
        <begin position="219"/>
        <end position="237"/>
    </location>
</feature>
<gene>
    <name evidence="8" type="ORF">ACA1_142220</name>
</gene>
<keyword evidence="9" id="KW-1185">Reference proteome</keyword>
<dbReference type="RefSeq" id="XP_004349619.1">
    <property type="nucleotide sequence ID" value="XM_004349569.1"/>
</dbReference>
<feature type="domain" description="Yip1" evidence="7">
    <location>
        <begin position="100"/>
        <end position="235"/>
    </location>
</feature>
<dbReference type="InterPro" id="IPR045231">
    <property type="entry name" value="Yip1/4-like"/>
</dbReference>
<feature type="transmembrane region" description="Helical" evidence="6">
    <location>
        <begin position="108"/>
        <end position="126"/>
    </location>
</feature>
<dbReference type="GeneID" id="14923473"/>
<sequence>MEGQGYGYPQQDQSLQFFPTSYSDDDGMSGGGGFDFNAAGAEGSGQFMSQPLGLSSSGHMEGNTSGFEDEPPLLEELGINLTHIRVKTLAVLNPMSRLDAEIIGDRDLAGPIMFCLLLGAILLLSGKVHFGYIYGIGVLGCLGVYVMMNLLSERGIDIYKTASILGYCLLPVIGLAGLSIFIRMNSIVGYVLAVVCIGWCTHSAALMFVTLLTMKDQHILVAYPIGLLYACFALISVF</sequence>
<reference evidence="8 9" key="1">
    <citation type="journal article" date="2013" name="Genome Biol.">
        <title>Genome of Acanthamoeba castellanii highlights extensive lateral gene transfer and early evolution of tyrosine kinase signaling.</title>
        <authorList>
            <person name="Clarke M."/>
            <person name="Lohan A.J."/>
            <person name="Liu B."/>
            <person name="Lagkouvardos I."/>
            <person name="Roy S."/>
            <person name="Zafar N."/>
            <person name="Bertelli C."/>
            <person name="Schilde C."/>
            <person name="Kianianmomeni A."/>
            <person name="Burglin T.R."/>
            <person name="Frech C."/>
            <person name="Turcotte B."/>
            <person name="Kopec K.O."/>
            <person name="Synnott J.M."/>
            <person name="Choo C."/>
            <person name="Paponov I."/>
            <person name="Finkler A."/>
            <person name="Soon Heng Tan C."/>
            <person name="Hutchins A.P."/>
            <person name="Weinmeier T."/>
            <person name="Rattei T."/>
            <person name="Chu J.S."/>
            <person name="Gimenez G."/>
            <person name="Irimia M."/>
            <person name="Rigden D.J."/>
            <person name="Fitzpatrick D.A."/>
            <person name="Lorenzo-Morales J."/>
            <person name="Bateman A."/>
            <person name="Chiu C.H."/>
            <person name="Tang P."/>
            <person name="Hegemann P."/>
            <person name="Fromm H."/>
            <person name="Raoult D."/>
            <person name="Greub G."/>
            <person name="Miranda-Saavedra D."/>
            <person name="Chen N."/>
            <person name="Nash P."/>
            <person name="Ginger M.L."/>
            <person name="Horn M."/>
            <person name="Schaap P."/>
            <person name="Caler L."/>
            <person name="Loftus B."/>
        </authorList>
    </citation>
    <scope>NUCLEOTIDE SEQUENCE [LARGE SCALE GENOMIC DNA]</scope>
    <source>
        <strain evidence="8 9">Neff</strain>
    </source>
</reference>
<keyword evidence="3 6" id="KW-0812">Transmembrane</keyword>
<protein>
    <recommendedName>
        <fullName evidence="6">Protein YIPF</fullName>
    </recommendedName>
</protein>
<dbReference type="Pfam" id="PF04893">
    <property type="entry name" value="Yip1"/>
    <property type="match status" value="1"/>
</dbReference>
<dbReference type="STRING" id="1257118.L8HDR6"/>
<dbReference type="KEGG" id="acan:ACA1_142220"/>
<dbReference type="GO" id="GO:0000139">
    <property type="term" value="C:Golgi membrane"/>
    <property type="evidence" value="ECO:0007669"/>
    <property type="project" value="UniProtKB-SubCell"/>
</dbReference>
<dbReference type="GO" id="GO:0005802">
    <property type="term" value="C:trans-Golgi network"/>
    <property type="evidence" value="ECO:0007669"/>
    <property type="project" value="TreeGrafter"/>
</dbReference>
<dbReference type="OrthoDB" id="440385at2759"/>
<evidence type="ECO:0000256" key="3">
    <source>
        <dbReference type="ARBA" id="ARBA00022692"/>
    </source>
</evidence>
<name>L8HDR6_ACACF</name>
<dbReference type="AlphaFoldDB" id="L8HDR6"/>
<organism evidence="8 9">
    <name type="scientific">Acanthamoeba castellanii (strain ATCC 30010 / Neff)</name>
    <dbReference type="NCBI Taxonomy" id="1257118"/>
    <lineage>
        <taxon>Eukaryota</taxon>
        <taxon>Amoebozoa</taxon>
        <taxon>Discosea</taxon>
        <taxon>Longamoebia</taxon>
        <taxon>Centramoebida</taxon>
        <taxon>Acanthamoebidae</taxon>
        <taxon>Acanthamoeba</taxon>
    </lineage>
</organism>
<evidence type="ECO:0000256" key="4">
    <source>
        <dbReference type="ARBA" id="ARBA00022989"/>
    </source>
</evidence>
<keyword evidence="5 6" id="KW-0472">Membrane</keyword>
<dbReference type="VEuPathDB" id="AmoebaDB:ACA1_142220"/>
<dbReference type="EMBL" id="KB007883">
    <property type="protein sequence ID" value="ELR22531.1"/>
    <property type="molecule type" value="Genomic_DNA"/>
</dbReference>
<feature type="transmembrane region" description="Helical" evidence="6">
    <location>
        <begin position="164"/>
        <end position="182"/>
    </location>
</feature>
<dbReference type="PANTHER" id="PTHR21236">
    <property type="entry name" value="GOLGI MEMBRANE PROTEIN YIP1"/>
    <property type="match status" value="1"/>
</dbReference>
<dbReference type="Proteomes" id="UP000011083">
    <property type="component" value="Unassembled WGS sequence"/>
</dbReference>
<dbReference type="GO" id="GO:0006888">
    <property type="term" value="P:endoplasmic reticulum to Golgi vesicle-mediated transport"/>
    <property type="evidence" value="ECO:0007669"/>
    <property type="project" value="InterPro"/>
</dbReference>
<evidence type="ECO:0000256" key="1">
    <source>
        <dbReference type="ARBA" id="ARBA00004141"/>
    </source>
</evidence>
<evidence type="ECO:0000313" key="8">
    <source>
        <dbReference type="EMBL" id="ELR22531.1"/>
    </source>
</evidence>